<protein>
    <recommendedName>
        <fullName evidence="1">Tetrapyrrole biosynthesis glutamyl-tRNA reductase dimerisation domain-containing protein</fullName>
    </recommendedName>
</protein>
<dbReference type="SUPFAM" id="SSF69075">
    <property type="entry name" value="Glutamyl tRNA-reductase dimerization domain"/>
    <property type="match status" value="1"/>
</dbReference>
<feature type="domain" description="Tetrapyrrole biosynthesis glutamyl-tRNA reductase dimerisation" evidence="1">
    <location>
        <begin position="82"/>
        <end position="159"/>
    </location>
</feature>
<evidence type="ECO:0000259" key="1">
    <source>
        <dbReference type="Pfam" id="PF00745"/>
    </source>
</evidence>
<sequence>MVVLHFPSSIKLPTNNPTVSCRVHMSSLFAVATFPTANATYQTKQSRPIEIISLRTRPNKLVINPEVKEYDNGNTTVEEGLGNDDAETIIQRLQTAVETIIDSELKKFTSRVDKELSFEDRRMLMEEMSREIVRKFWEKPIKYLACADGNLEQKLKHLRFLVRMLEKSCPNDQRLS</sequence>
<dbReference type="EMBL" id="VAHF01000004">
    <property type="protein sequence ID" value="TXG63594.1"/>
    <property type="molecule type" value="Genomic_DNA"/>
</dbReference>
<dbReference type="GO" id="GO:0050661">
    <property type="term" value="F:NADP binding"/>
    <property type="evidence" value="ECO:0007669"/>
    <property type="project" value="InterPro"/>
</dbReference>
<comment type="caution">
    <text evidence="2">The sequence shown here is derived from an EMBL/GenBank/DDBJ whole genome shotgun (WGS) entry which is preliminary data.</text>
</comment>
<dbReference type="Proteomes" id="UP000323000">
    <property type="component" value="Chromosome 4"/>
</dbReference>
<accession>A0A5C7I3C9</accession>
<dbReference type="AlphaFoldDB" id="A0A5C7I3C9"/>
<name>A0A5C7I3C9_9ROSI</name>
<reference evidence="3" key="1">
    <citation type="journal article" date="2019" name="Gigascience">
        <title>De novo genome assembly of the endangered Acer yangbiense, a plant species with extremely small populations endemic to Yunnan Province, China.</title>
        <authorList>
            <person name="Yang J."/>
            <person name="Wariss H.M."/>
            <person name="Tao L."/>
            <person name="Zhang R."/>
            <person name="Yun Q."/>
            <person name="Hollingsworth P."/>
            <person name="Dao Z."/>
            <person name="Luo G."/>
            <person name="Guo H."/>
            <person name="Ma Y."/>
            <person name="Sun W."/>
        </authorList>
    </citation>
    <scope>NUCLEOTIDE SEQUENCE [LARGE SCALE GENOMIC DNA]</scope>
    <source>
        <strain evidence="3">cv. Malutang</strain>
    </source>
</reference>
<dbReference type="OrthoDB" id="1532477at2759"/>
<dbReference type="InterPro" id="IPR036453">
    <property type="entry name" value="GluRdtase_dimer_dom_sf"/>
</dbReference>
<dbReference type="Pfam" id="PF00745">
    <property type="entry name" value="GlutR_dimer"/>
    <property type="match status" value="1"/>
</dbReference>
<evidence type="ECO:0000313" key="3">
    <source>
        <dbReference type="Proteomes" id="UP000323000"/>
    </source>
</evidence>
<organism evidence="2 3">
    <name type="scientific">Acer yangbiense</name>
    <dbReference type="NCBI Taxonomy" id="1000413"/>
    <lineage>
        <taxon>Eukaryota</taxon>
        <taxon>Viridiplantae</taxon>
        <taxon>Streptophyta</taxon>
        <taxon>Embryophyta</taxon>
        <taxon>Tracheophyta</taxon>
        <taxon>Spermatophyta</taxon>
        <taxon>Magnoliopsida</taxon>
        <taxon>eudicotyledons</taxon>
        <taxon>Gunneridae</taxon>
        <taxon>Pentapetalae</taxon>
        <taxon>rosids</taxon>
        <taxon>malvids</taxon>
        <taxon>Sapindales</taxon>
        <taxon>Sapindaceae</taxon>
        <taxon>Hippocastanoideae</taxon>
        <taxon>Acereae</taxon>
        <taxon>Acer</taxon>
    </lineage>
</organism>
<dbReference type="GO" id="GO:0008883">
    <property type="term" value="F:glutamyl-tRNA reductase activity"/>
    <property type="evidence" value="ECO:0007669"/>
    <property type="project" value="InterPro"/>
</dbReference>
<proteinExistence type="predicted"/>
<keyword evidence="3" id="KW-1185">Reference proteome</keyword>
<evidence type="ECO:0000313" key="2">
    <source>
        <dbReference type="EMBL" id="TXG63594.1"/>
    </source>
</evidence>
<gene>
    <name evidence="2" type="ORF">EZV62_010588</name>
</gene>
<dbReference type="GO" id="GO:0033014">
    <property type="term" value="P:tetrapyrrole biosynthetic process"/>
    <property type="evidence" value="ECO:0007669"/>
    <property type="project" value="InterPro"/>
</dbReference>
<dbReference type="InterPro" id="IPR015896">
    <property type="entry name" value="4pyrrol_synth_GluRdtase_dimer"/>
</dbReference>